<gene>
    <name evidence="1" type="ORF">IE877_12895</name>
</gene>
<sequence length="114" mass="12496">MTNHDAPFSKASGRIFDAVKQEELAQGEDLYSRFNSFGASGVMKVKHCRTIPPVVVELGELVGLIYRSDKGQQGQALTYIHRLEDPPRLVSNVEGTQLYIVGGSYRVTAQGIEG</sequence>
<organism evidence="1 2">
    <name type="scientific">Methylomonas albis</name>
    <dbReference type="NCBI Taxonomy" id="1854563"/>
    <lineage>
        <taxon>Bacteria</taxon>
        <taxon>Pseudomonadati</taxon>
        <taxon>Pseudomonadota</taxon>
        <taxon>Gammaproteobacteria</taxon>
        <taxon>Methylococcales</taxon>
        <taxon>Methylococcaceae</taxon>
        <taxon>Methylomonas</taxon>
    </lineage>
</organism>
<accession>A0ABR9D3H2</accession>
<proteinExistence type="predicted"/>
<comment type="caution">
    <text evidence="1">The sequence shown here is derived from an EMBL/GenBank/DDBJ whole genome shotgun (WGS) entry which is preliminary data.</text>
</comment>
<keyword evidence="2" id="KW-1185">Reference proteome</keyword>
<dbReference type="EMBL" id="JACXSS010000001">
    <property type="protein sequence ID" value="MBD9356769.1"/>
    <property type="molecule type" value="Genomic_DNA"/>
</dbReference>
<name>A0ABR9D3H2_9GAMM</name>
<evidence type="ECO:0000313" key="1">
    <source>
        <dbReference type="EMBL" id="MBD9356769.1"/>
    </source>
</evidence>
<evidence type="ECO:0000313" key="2">
    <source>
        <dbReference type="Proteomes" id="UP000652176"/>
    </source>
</evidence>
<protein>
    <submittedName>
        <fullName evidence="1">Uncharacterized protein</fullName>
    </submittedName>
</protein>
<reference evidence="1 2" key="1">
    <citation type="submission" date="2020-09" db="EMBL/GenBank/DDBJ databases">
        <title>Methylomonas albis sp. nov. and Methylomonas fluvii sp. nov.: Two cold-adapted methanotrophs from the River Elbe and an amended description of Methylovulum psychrotolerans strain Eb1.</title>
        <authorList>
            <person name="Bussmann I.K."/>
            <person name="Klings K.-W."/>
            <person name="Warnstedt J."/>
            <person name="Hoppert M."/>
            <person name="Saborowski A."/>
            <person name="Horn F."/>
            <person name="Liebner S."/>
        </authorList>
    </citation>
    <scope>NUCLEOTIDE SEQUENCE [LARGE SCALE GENOMIC DNA]</scope>
    <source>
        <strain evidence="1 2">EbA</strain>
    </source>
</reference>
<dbReference type="Proteomes" id="UP000652176">
    <property type="component" value="Unassembled WGS sequence"/>
</dbReference>
<dbReference type="RefSeq" id="WP_192375096.1">
    <property type="nucleotide sequence ID" value="NZ_CAJHIV010000001.1"/>
</dbReference>